<dbReference type="InterPro" id="IPR036047">
    <property type="entry name" value="F-box-like_dom_sf"/>
</dbReference>
<dbReference type="CDD" id="cd22160">
    <property type="entry name" value="F-box_AtFBL13-like"/>
    <property type="match status" value="1"/>
</dbReference>
<dbReference type="InterPro" id="IPR032675">
    <property type="entry name" value="LRR_dom_sf"/>
</dbReference>
<name>A0A9J5ZXA9_SOLCO</name>
<dbReference type="Gene3D" id="3.80.10.10">
    <property type="entry name" value="Ribonuclease Inhibitor"/>
    <property type="match status" value="1"/>
</dbReference>
<reference evidence="2 3" key="1">
    <citation type="submission" date="2020-09" db="EMBL/GenBank/DDBJ databases">
        <title>De no assembly of potato wild relative species, Solanum commersonii.</title>
        <authorList>
            <person name="Cho K."/>
        </authorList>
    </citation>
    <scope>NUCLEOTIDE SEQUENCE [LARGE SCALE GENOMIC DNA]</scope>
    <source>
        <strain evidence="2">LZ3.2</strain>
        <tissue evidence="2">Leaf</tissue>
    </source>
</reference>
<gene>
    <name evidence="2" type="ORF">H5410_016547</name>
</gene>
<sequence length="488" mass="56149">MDSGENIEETTTAVDRISQLSDDLLLHILSLMPTEAALVTSALSKRWRYLWKSLDSFSFSTFGNYEWYVSYVDYVLGHSVSPKIKKFQLDSNEPDAYKSDMDRWLSFAIEKKVENLKIQSVSEEEVYALPECLYTCSSLITLVLGFCSFDANVAVAWKSLKSIKLKWMVLSNDHIVNLLSGCPVLETMELSRFKGFSRLEIRSSKLKRLNLIAYNDDELDHSLEIVAPYLQHLEICESLYGFKCRLVDVSSLVNTKLTFEITCIKDIQYLLDEEIDDDKDSCCGYHQGFMILVWDYLQKLSSASKITVGTWFIEVLCMLQFKGVRIPELKCKYLTLELHKKELSVFGAAGLLRASPHVECLNIDIRAMHPDATFCCFGLQDLVKENNINLQRWISIFVLPNLKNVKIVISSWICLINHLNWSYAKNLFELSEFLLKNALVLEKFVIISKRRRCEKCSMNCAYKYLFPLAEKLLGSPRLSTNSVIIFRE</sequence>
<evidence type="ECO:0000313" key="2">
    <source>
        <dbReference type="EMBL" id="KAG5616723.1"/>
    </source>
</evidence>
<evidence type="ECO:0000313" key="3">
    <source>
        <dbReference type="Proteomes" id="UP000824120"/>
    </source>
</evidence>
<dbReference type="PANTHER" id="PTHR31900:SF32">
    <property type="entry name" value="F-BOX_RNI_FBD-LIKE DOMAIN PROTEIN"/>
    <property type="match status" value="1"/>
</dbReference>
<protein>
    <recommendedName>
        <fullName evidence="1">F-box domain-containing protein</fullName>
    </recommendedName>
</protein>
<comment type="caution">
    <text evidence="2">The sequence shown here is derived from an EMBL/GenBank/DDBJ whole genome shotgun (WGS) entry which is preliminary data.</text>
</comment>
<dbReference type="InterPro" id="IPR001810">
    <property type="entry name" value="F-box_dom"/>
</dbReference>
<dbReference type="PANTHER" id="PTHR31900">
    <property type="entry name" value="F-BOX/RNI SUPERFAMILY PROTEIN-RELATED"/>
    <property type="match status" value="1"/>
</dbReference>
<dbReference type="OrthoDB" id="1300531at2759"/>
<keyword evidence="3" id="KW-1185">Reference proteome</keyword>
<dbReference type="Pfam" id="PF00646">
    <property type="entry name" value="F-box"/>
    <property type="match status" value="1"/>
</dbReference>
<evidence type="ECO:0000259" key="1">
    <source>
        <dbReference type="SMART" id="SM00256"/>
    </source>
</evidence>
<dbReference type="InterPro" id="IPR055411">
    <property type="entry name" value="LRR_FXL15/At3g58940/PEG3-like"/>
</dbReference>
<accession>A0A9J5ZXA9</accession>
<dbReference type="EMBL" id="JACXVP010000003">
    <property type="protein sequence ID" value="KAG5616723.1"/>
    <property type="molecule type" value="Genomic_DNA"/>
</dbReference>
<proteinExistence type="predicted"/>
<organism evidence="2 3">
    <name type="scientific">Solanum commersonii</name>
    <name type="common">Commerson's wild potato</name>
    <name type="synonym">Commerson's nightshade</name>
    <dbReference type="NCBI Taxonomy" id="4109"/>
    <lineage>
        <taxon>Eukaryota</taxon>
        <taxon>Viridiplantae</taxon>
        <taxon>Streptophyta</taxon>
        <taxon>Embryophyta</taxon>
        <taxon>Tracheophyta</taxon>
        <taxon>Spermatophyta</taxon>
        <taxon>Magnoliopsida</taxon>
        <taxon>eudicotyledons</taxon>
        <taxon>Gunneridae</taxon>
        <taxon>Pentapetalae</taxon>
        <taxon>asterids</taxon>
        <taxon>lamiids</taxon>
        <taxon>Solanales</taxon>
        <taxon>Solanaceae</taxon>
        <taxon>Solanoideae</taxon>
        <taxon>Solaneae</taxon>
        <taxon>Solanum</taxon>
    </lineage>
</organism>
<dbReference type="SMART" id="SM00256">
    <property type="entry name" value="FBOX"/>
    <property type="match status" value="1"/>
</dbReference>
<dbReference type="Gene3D" id="1.20.1280.50">
    <property type="match status" value="1"/>
</dbReference>
<dbReference type="InterPro" id="IPR050232">
    <property type="entry name" value="FBL13/AtMIF1-like"/>
</dbReference>
<dbReference type="Proteomes" id="UP000824120">
    <property type="component" value="Chromosome 3"/>
</dbReference>
<dbReference type="InterPro" id="IPR053781">
    <property type="entry name" value="F-box_AtFBL13-like"/>
</dbReference>
<feature type="domain" description="F-box" evidence="1">
    <location>
        <begin position="20"/>
        <end position="60"/>
    </location>
</feature>
<dbReference type="SUPFAM" id="SSF81383">
    <property type="entry name" value="F-box domain"/>
    <property type="match status" value="1"/>
</dbReference>
<dbReference type="SUPFAM" id="SSF52047">
    <property type="entry name" value="RNI-like"/>
    <property type="match status" value="1"/>
</dbReference>
<dbReference type="Pfam" id="PF24758">
    <property type="entry name" value="LRR_At5g56370"/>
    <property type="match status" value="1"/>
</dbReference>
<dbReference type="AlphaFoldDB" id="A0A9J5ZXA9"/>